<name>A0A091EI47_CORBR</name>
<organism evidence="1 2">
    <name type="scientific">Corvus brachyrhynchos</name>
    <name type="common">American crow</name>
    <dbReference type="NCBI Taxonomy" id="85066"/>
    <lineage>
        <taxon>Eukaryota</taxon>
        <taxon>Metazoa</taxon>
        <taxon>Chordata</taxon>
        <taxon>Craniata</taxon>
        <taxon>Vertebrata</taxon>
        <taxon>Euteleostomi</taxon>
        <taxon>Archelosauria</taxon>
        <taxon>Archosauria</taxon>
        <taxon>Dinosauria</taxon>
        <taxon>Saurischia</taxon>
        <taxon>Theropoda</taxon>
        <taxon>Coelurosauria</taxon>
        <taxon>Aves</taxon>
        <taxon>Neognathae</taxon>
        <taxon>Neoaves</taxon>
        <taxon>Telluraves</taxon>
        <taxon>Australaves</taxon>
        <taxon>Passeriformes</taxon>
        <taxon>Corvoidea</taxon>
        <taxon>Corvidae</taxon>
        <taxon>Corvus</taxon>
    </lineage>
</organism>
<protein>
    <submittedName>
        <fullName evidence="1">Uncharacterized protein</fullName>
    </submittedName>
</protein>
<reference evidence="1 2" key="1">
    <citation type="submission" date="2014-04" db="EMBL/GenBank/DDBJ databases">
        <title>Genome evolution of avian class.</title>
        <authorList>
            <person name="Zhang G."/>
            <person name="Li C."/>
        </authorList>
    </citation>
    <scope>NUCLEOTIDE SEQUENCE [LARGE SCALE GENOMIC DNA]</scope>
    <source>
        <strain evidence="1">BGI_N302</strain>
    </source>
</reference>
<dbReference type="AlphaFoldDB" id="A0A091EI47"/>
<dbReference type="Proteomes" id="UP000052976">
    <property type="component" value="Unassembled WGS sequence"/>
</dbReference>
<sequence length="88" mass="10544">MLLTTRGMEQMTTTREVAMSRITIWISAPAIRRKLRRLRKSDKRLEVVSVPKDVRRMNCRCMRMRATHTRMLQITVTRIRKELKPAYI</sequence>
<gene>
    <name evidence="1" type="ORF">N302_10528</name>
</gene>
<evidence type="ECO:0000313" key="1">
    <source>
        <dbReference type="EMBL" id="KFO56776.1"/>
    </source>
</evidence>
<dbReference type="EMBL" id="KK718448">
    <property type="protein sequence ID" value="KFO56776.1"/>
    <property type="molecule type" value="Genomic_DNA"/>
</dbReference>
<proteinExistence type="predicted"/>
<accession>A0A091EI47</accession>
<keyword evidence="2" id="KW-1185">Reference proteome</keyword>
<evidence type="ECO:0000313" key="2">
    <source>
        <dbReference type="Proteomes" id="UP000052976"/>
    </source>
</evidence>